<evidence type="ECO:0000256" key="1">
    <source>
        <dbReference type="SAM" id="MobiDB-lite"/>
    </source>
</evidence>
<protein>
    <submittedName>
        <fullName evidence="3">Class I SAM-dependent methyltransferase</fullName>
        <ecNumber evidence="3">2.1.1.-</ecNumber>
    </submittedName>
</protein>
<evidence type="ECO:0000259" key="2">
    <source>
        <dbReference type="Pfam" id="PF08241"/>
    </source>
</evidence>
<dbReference type="Proteomes" id="UP001595912">
    <property type="component" value="Unassembled WGS sequence"/>
</dbReference>
<dbReference type="GO" id="GO:0008168">
    <property type="term" value="F:methyltransferase activity"/>
    <property type="evidence" value="ECO:0007669"/>
    <property type="project" value="UniProtKB-KW"/>
</dbReference>
<proteinExistence type="predicted"/>
<dbReference type="EMBL" id="JBHSIU010000011">
    <property type="protein sequence ID" value="MFC4998130.1"/>
    <property type="molecule type" value="Genomic_DNA"/>
</dbReference>
<gene>
    <name evidence="3" type="ORF">ACFPIJ_09830</name>
</gene>
<comment type="caution">
    <text evidence="3">The sequence shown here is derived from an EMBL/GenBank/DDBJ whole genome shotgun (WGS) entry which is preliminary data.</text>
</comment>
<keyword evidence="3" id="KW-0808">Transferase</keyword>
<dbReference type="EC" id="2.1.1.-" evidence="3"/>
<organism evidence="3 4">
    <name type="scientific">Dactylosporangium cerinum</name>
    <dbReference type="NCBI Taxonomy" id="1434730"/>
    <lineage>
        <taxon>Bacteria</taxon>
        <taxon>Bacillati</taxon>
        <taxon>Actinomycetota</taxon>
        <taxon>Actinomycetes</taxon>
        <taxon>Micromonosporales</taxon>
        <taxon>Micromonosporaceae</taxon>
        <taxon>Dactylosporangium</taxon>
    </lineage>
</organism>
<reference evidence="4" key="1">
    <citation type="journal article" date="2019" name="Int. J. Syst. Evol. Microbiol.">
        <title>The Global Catalogue of Microorganisms (GCM) 10K type strain sequencing project: providing services to taxonomists for standard genome sequencing and annotation.</title>
        <authorList>
            <consortium name="The Broad Institute Genomics Platform"/>
            <consortium name="The Broad Institute Genome Sequencing Center for Infectious Disease"/>
            <person name="Wu L."/>
            <person name="Ma J."/>
        </authorList>
    </citation>
    <scope>NUCLEOTIDE SEQUENCE [LARGE SCALE GENOMIC DNA]</scope>
    <source>
        <strain evidence="4">CGMCC 4.7152</strain>
    </source>
</reference>
<accession>A0ABV9VRP8</accession>
<feature type="domain" description="Methyltransferase type 11" evidence="2">
    <location>
        <begin position="225"/>
        <end position="321"/>
    </location>
</feature>
<dbReference type="Pfam" id="PF08241">
    <property type="entry name" value="Methyltransf_11"/>
    <property type="match status" value="1"/>
</dbReference>
<name>A0ABV9VRP8_9ACTN</name>
<dbReference type="CDD" id="cd02440">
    <property type="entry name" value="AdoMet_MTases"/>
    <property type="match status" value="1"/>
</dbReference>
<feature type="region of interest" description="Disordered" evidence="1">
    <location>
        <begin position="72"/>
        <end position="109"/>
    </location>
</feature>
<keyword evidence="3" id="KW-0489">Methyltransferase</keyword>
<dbReference type="SUPFAM" id="SSF53335">
    <property type="entry name" value="S-adenosyl-L-methionine-dependent methyltransferases"/>
    <property type="match status" value="1"/>
</dbReference>
<evidence type="ECO:0000313" key="3">
    <source>
        <dbReference type="EMBL" id="MFC4998130.1"/>
    </source>
</evidence>
<feature type="compositionally biased region" description="Pro residues" evidence="1">
    <location>
        <begin position="98"/>
        <end position="108"/>
    </location>
</feature>
<evidence type="ECO:0000313" key="4">
    <source>
        <dbReference type="Proteomes" id="UP001595912"/>
    </source>
</evidence>
<dbReference type="GO" id="GO:0032259">
    <property type="term" value="P:methylation"/>
    <property type="evidence" value="ECO:0007669"/>
    <property type="project" value="UniProtKB-KW"/>
</dbReference>
<sequence>MDGAARRWAEVLDLLVEVVPPGPAGVIVDSFDGHSRVVADRLAAALRAGGRSCARLPSAGAPGPVSEGMAGLRRAQTPPGTTPVTSGYNPGIRTRPARPQPTPGPRLAPTPLLKQTLVVADGPQWRAQAPDGGWTVVIWLRTPPPAAVADRSAGAHVVIDLHDPGWPVIRHVDAALTGRDRWYLAESRAFFAARAATWDTRFGDDQPAYAAAVAESGLPVGATVVDVGCGTGRALPALRAAVGPTGTVVGLDVTPQMLAVAASPGAAAAAGLVLADARRLPFADAAVDAIFAAGLIMHLPDTVAGLRELARVTRPGGRLVLFHPSGRAALAARHGRALRPDEPLAEGPLRISAVGTGWRLVSYDDPAHRFLATAVRTPDGQGSGH</sequence>
<dbReference type="Gene3D" id="3.40.50.150">
    <property type="entry name" value="Vaccinia Virus protein VP39"/>
    <property type="match status" value="1"/>
</dbReference>
<keyword evidence="4" id="KW-1185">Reference proteome</keyword>
<dbReference type="RefSeq" id="WP_380114385.1">
    <property type="nucleotide sequence ID" value="NZ_JBHSIU010000011.1"/>
</dbReference>
<dbReference type="InterPro" id="IPR029063">
    <property type="entry name" value="SAM-dependent_MTases_sf"/>
</dbReference>
<dbReference type="PANTHER" id="PTHR43591:SF24">
    <property type="entry name" value="2-METHOXY-6-POLYPRENYL-1,4-BENZOQUINOL METHYLASE, MITOCHONDRIAL"/>
    <property type="match status" value="1"/>
</dbReference>
<feature type="compositionally biased region" description="Polar residues" evidence="1">
    <location>
        <begin position="78"/>
        <end position="88"/>
    </location>
</feature>
<dbReference type="PANTHER" id="PTHR43591">
    <property type="entry name" value="METHYLTRANSFERASE"/>
    <property type="match status" value="1"/>
</dbReference>
<dbReference type="InterPro" id="IPR013216">
    <property type="entry name" value="Methyltransf_11"/>
</dbReference>